<dbReference type="PROSITE" id="PS51257">
    <property type="entry name" value="PROKAR_LIPOPROTEIN"/>
    <property type="match status" value="1"/>
</dbReference>
<dbReference type="PANTHER" id="PTHR43649">
    <property type="entry name" value="ARABINOSE-BINDING PROTEIN-RELATED"/>
    <property type="match status" value="1"/>
</dbReference>
<dbReference type="InterPro" id="IPR050490">
    <property type="entry name" value="Bact_solute-bd_prot1"/>
</dbReference>
<dbReference type="RefSeq" id="WP_171692977.1">
    <property type="nucleotide sequence ID" value="NZ_WHOC01000161.1"/>
</dbReference>
<proteinExistence type="predicted"/>
<evidence type="ECO:0000256" key="1">
    <source>
        <dbReference type="SAM" id="SignalP"/>
    </source>
</evidence>
<evidence type="ECO:0000313" key="2">
    <source>
        <dbReference type="EMBL" id="NOU90155.1"/>
    </source>
</evidence>
<dbReference type="Proteomes" id="UP000658690">
    <property type="component" value="Unassembled WGS sequence"/>
</dbReference>
<dbReference type="Gene3D" id="3.40.190.10">
    <property type="entry name" value="Periplasmic binding protein-like II"/>
    <property type="match status" value="2"/>
</dbReference>
<dbReference type="SUPFAM" id="SSF53850">
    <property type="entry name" value="Periplasmic binding protein-like II"/>
    <property type="match status" value="1"/>
</dbReference>
<dbReference type="InterPro" id="IPR006059">
    <property type="entry name" value="SBP"/>
</dbReference>
<gene>
    <name evidence="2" type="ORF">GC102_31075</name>
</gene>
<sequence>MKKLSIIIISLLVVLSLTGCGKSTDGGAKATTDVNSNTQKPVTLSISMHVANVKDQEPYMYRIVQKFQEKYPNIKVDLQGDDTDTHVKKMKMAAQANELPDIFWMLPAPAKEMNKAGMLLDLTDFIKNNNEIASSMDPKLIQGYQDGGKQFGLPYQALVTGLWYNKALFDQYKLKVPETYDELLAAAKVFKSHNVVTIAKGAKDAFSTWAFLGMLTRYGYFDKIDNILAGKEKFNNPDFIKFYQKIDDLRTAGAFPENVSTLSYFQAVDMFASGKAAMLDAGVWETKKLESSPIAKNVGFSWGPTFSDGVGNQKVAMVVGAAPLVASAEVKKDAAKYDATTKFFQFFYSQEGAAIMAENEAPPVVKYNGKVDKEKYPVYASVLEQMNLPGWVRPVAQPDLVLSEAVASALNDSIYGVINGIFKPSDALNLIDKKAAH</sequence>
<accession>A0ABX1ZE56</accession>
<dbReference type="Pfam" id="PF01547">
    <property type="entry name" value="SBP_bac_1"/>
    <property type="match status" value="1"/>
</dbReference>
<evidence type="ECO:0000313" key="3">
    <source>
        <dbReference type="Proteomes" id="UP000658690"/>
    </source>
</evidence>
<comment type="caution">
    <text evidence="2">The sequence shown here is derived from an EMBL/GenBank/DDBJ whole genome shotgun (WGS) entry which is preliminary data.</text>
</comment>
<organism evidence="2 3">
    <name type="scientific">Paenibacillus germinis</name>
    <dbReference type="NCBI Taxonomy" id="2654979"/>
    <lineage>
        <taxon>Bacteria</taxon>
        <taxon>Bacillati</taxon>
        <taxon>Bacillota</taxon>
        <taxon>Bacilli</taxon>
        <taxon>Bacillales</taxon>
        <taxon>Paenibacillaceae</taxon>
        <taxon>Paenibacillus</taxon>
    </lineage>
</organism>
<reference evidence="2 3" key="1">
    <citation type="submission" date="2019-10" db="EMBL/GenBank/DDBJ databases">
        <title>Description of Paenibacillus choica sp. nov.</title>
        <authorList>
            <person name="Carlier A."/>
            <person name="Qi S."/>
        </authorList>
    </citation>
    <scope>NUCLEOTIDE SEQUENCE [LARGE SCALE GENOMIC DNA]</scope>
    <source>
        <strain evidence="2 3">LMG 31460</strain>
    </source>
</reference>
<feature type="signal peptide" evidence="1">
    <location>
        <begin position="1"/>
        <end position="19"/>
    </location>
</feature>
<feature type="chain" id="PRO_5045224983" evidence="1">
    <location>
        <begin position="20"/>
        <end position="437"/>
    </location>
</feature>
<keyword evidence="3" id="KW-1185">Reference proteome</keyword>
<keyword evidence="1" id="KW-0732">Signal</keyword>
<protein>
    <submittedName>
        <fullName evidence="2">Extracellular solute-binding protein</fullName>
    </submittedName>
</protein>
<dbReference type="EMBL" id="WHOC01000161">
    <property type="protein sequence ID" value="NOU90155.1"/>
    <property type="molecule type" value="Genomic_DNA"/>
</dbReference>
<name>A0ABX1ZE56_9BACL</name>